<sequence>MREMMRILSDQTSGRGVVIGISRPLGRVVTGATVKITTVMDLTGEVVVTTTAVATTTTLAVTTGILVMDVTKETGVISPTDLPILVLSNLGIPLRVTPIQYALLVDVDTRESVVELHALVSVCVI</sequence>
<accession>A0A699QPD6</accession>
<name>A0A699QPD6_TANCI</name>
<protein>
    <recommendedName>
        <fullName evidence="2">Reverse transcriptase domain-containing protein</fullName>
    </recommendedName>
</protein>
<proteinExistence type="predicted"/>
<comment type="caution">
    <text evidence="1">The sequence shown here is derived from an EMBL/GenBank/DDBJ whole genome shotgun (WGS) entry which is preliminary data.</text>
</comment>
<reference evidence="1" key="1">
    <citation type="journal article" date="2019" name="Sci. Rep.">
        <title>Draft genome of Tanacetum cinerariifolium, the natural source of mosquito coil.</title>
        <authorList>
            <person name="Yamashiro T."/>
            <person name="Shiraishi A."/>
            <person name="Satake H."/>
            <person name="Nakayama K."/>
        </authorList>
    </citation>
    <scope>NUCLEOTIDE SEQUENCE</scope>
</reference>
<dbReference type="EMBL" id="BKCJ011035460">
    <property type="protein sequence ID" value="GFC71914.1"/>
    <property type="molecule type" value="Genomic_DNA"/>
</dbReference>
<dbReference type="AlphaFoldDB" id="A0A699QPD6"/>
<evidence type="ECO:0008006" key="2">
    <source>
        <dbReference type="Google" id="ProtNLM"/>
    </source>
</evidence>
<organism evidence="1">
    <name type="scientific">Tanacetum cinerariifolium</name>
    <name type="common">Dalmatian daisy</name>
    <name type="synonym">Chrysanthemum cinerariifolium</name>
    <dbReference type="NCBI Taxonomy" id="118510"/>
    <lineage>
        <taxon>Eukaryota</taxon>
        <taxon>Viridiplantae</taxon>
        <taxon>Streptophyta</taxon>
        <taxon>Embryophyta</taxon>
        <taxon>Tracheophyta</taxon>
        <taxon>Spermatophyta</taxon>
        <taxon>Magnoliopsida</taxon>
        <taxon>eudicotyledons</taxon>
        <taxon>Gunneridae</taxon>
        <taxon>Pentapetalae</taxon>
        <taxon>asterids</taxon>
        <taxon>campanulids</taxon>
        <taxon>Asterales</taxon>
        <taxon>Asteraceae</taxon>
        <taxon>Asteroideae</taxon>
        <taxon>Anthemideae</taxon>
        <taxon>Anthemidinae</taxon>
        <taxon>Tanacetum</taxon>
    </lineage>
</organism>
<gene>
    <name evidence="1" type="ORF">Tci_843884</name>
</gene>
<evidence type="ECO:0000313" key="1">
    <source>
        <dbReference type="EMBL" id="GFC71914.1"/>
    </source>
</evidence>